<keyword evidence="1" id="KW-0812">Transmembrane</keyword>
<keyword evidence="1" id="KW-0472">Membrane</keyword>
<accession>A0AAE5W8G0</accession>
<evidence type="ECO:0000313" key="6">
    <source>
        <dbReference type="Proteomes" id="UP000242704"/>
    </source>
</evidence>
<dbReference type="Pfam" id="PF22564">
    <property type="entry name" value="HAAS"/>
    <property type="match status" value="1"/>
</dbReference>
<comment type="caution">
    <text evidence="3">The sequence shown here is derived from an EMBL/GenBank/DDBJ whole genome shotgun (WGS) entry which is preliminary data.</text>
</comment>
<evidence type="ECO:0000313" key="2">
    <source>
        <dbReference type="EMBL" id="MDQ7176274.1"/>
    </source>
</evidence>
<dbReference type="RefSeq" id="WP_037575700.1">
    <property type="nucleotide sequence ID" value="NZ_BMDK01000003.1"/>
</dbReference>
<dbReference type="EMBL" id="PZBZ01000013">
    <property type="protein sequence ID" value="PTG15876.1"/>
    <property type="molecule type" value="Genomic_DNA"/>
</dbReference>
<gene>
    <name evidence="3" type="ORF">BU653_03385</name>
    <name evidence="4" type="ORF">BU676_03575</name>
    <name evidence="2" type="ORF">RCF65_09750</name>
</gene>
<evidence type="ECO:0000256" key="1">
    <source>
        <dbReference type="SAM" id="Phobius"/>
    </source>
</evidence>
<dbReference type="AlphaFoldDB" id="A0AAE5W8G0"/>
<dbReference type="Proteomes" id="UP000242704">
    <property type="component" value="Unassembled WGS sequence"/>
</dbReference>
<sequence>MDKITFLNELEHQLHRLPNQVADQIMNQYENHFFKENEKGKTDSEILKTLDSPKQIAKKKYAKYAVKDAEKKPDFNHLRRAVAATIGMSLITLIFVVVPLIFLILLIIVGMFITLGMVLAPLIVLITNLFADLHQISVSNYLFSFAYCGLGLMFFVVIVKFVCLLRDALIRYLKWNINFIKKGTFQS</sequence>
<keyword evidence="1" id="KW-1133">Transmembrane helix</keyword>
<evidence type="ECO:0000313" key="7">
    <source>
        <dbReference type="Proteomes" id="UP001240157"/>
    </source>
</evidence>
<dbReference type="EMBL" id="JAVGJF010000082">
    <property type="protein sequence ID" value="MDQ7176274.1"/>
    <property type="molecule type" value="Genomic_DNA"/>
</dbReference>
<reference evidence="2 7" key="3">
    <citation type="submission" date="2023-08" db="EMBL/GenBank/DDBJ databases">
        <title>Whole genome sequencing of Staphylococcus chromogenes NNSch 2386.</title>
        <authorList>
            <person name="Kropotov V.S."/>
            <person name="Boriskina E.V."/>
            <person name="Gordinskaya N.A."/>
            <person name="Shkurkina I.S."/>
            <person name="Kryazhev D.V."/>
            <person name="Alekseeva A.E."/>
            <person name="Makhova M.A."/>
        </authorList>
    </citation>
    <scope>NUCLEOTIDE SEQUENCE [LARGE SCALE GENOMIC DNA]</scope>
    <source>
        <strain evidence="2 7">NNSch 2386</strain>
    </source>
</reference>
<reference evidence="3" key="2">
    <citation type="submission" date="2018-03" db="EMBL/GenBank/DDBJ databases">
        <authorList>
            <person name="Naushad S."/>
        </authorList>
    </citation>
    <scope>NUCLEOTIDE SEQUENCE</scope>
    <source>
        <strain evidence="4">SNUC 1363</strain>
        <strain evidence="3">SNUC 505</strain>
    </source>
</reference>
<protein>
    <submittedName>
        <fullName evidence="3">DUF1700 domain-containing protein</fullName>
    </submittedName>
</protein>
<feature type="transmembrane region" description="Helical" evidence="1">
    <location>
        <begin position="143"/>
        <end position="165"/>
    </location>
</feature>
<organism evidence="3 6">
    <name type="scientific">Staphylococcus chromogenes</name>
    <name type="common">Staphylococcus hyicus subsp. chromogenes</name>
    <dbReference type="NCBI Taxonomy" id="46126"/>
    <lineage>
        <taxon>Bacteria</taxon>
        <taxon>Bacillati</taxon>
        <taxon>Bacillota</taxon>
        <taxon>Bacilli</taxon>
        <taxon>Bacillales</taxon>
        <taxon>Staphylococcaceae</taxon>
        <taxon>Staphylococcus</taxon>
    </lineage>
</organism>
<dbReference type="EMBL" id="PZAO01000006">
    <property type="protein sequence ID" value="PTG70431.1"/>
    <property type="molecule type" value="Genomic_DNA"/>
</dbReference>
<evidence type="ECO:0000313" key="3">
    <source>
        <dbReference type="EMBL" id="PTG15876.1"/>
    </source>
</evidence>
<feature type="transmembrane region" description="Helical" evidence="1">
    <location>
        <begin position="81"/>
        <end position="105"/>
    </location>
</feature>
<reference evidence="5 6" key="1">
    <citation type="journal article" date="2016" name="Front. Microbiol.">
        <title>Comprehensive Phylogenetic Analysis of Bovine Non-aureus Staphylococci Species Based on Whole-Genome Sequencing.</title>
        <authorList>
            <person name="Naushad S."/>
            <person name="Barkema H.W."/>
            <person name="Luby C."/>
            <person name="Condas L.A."/>
            <person name="Nobrega D.B."/>
            <person name="Carson D.A."/>
            <person name="De Buck J."/>
        </authorList>
    </citation>
    <scope>NUCLEOTIDE SEQUENCE [LARGE SCALE GENOMIC DNA]</scope>
    <source>
        <strain evidence="4 5">SNUC 1363</strain>
        <strain evidence="3 6">SNUC 505</strain>
    </source>
</reference>
<evidence type="ECO:0000313" key="4">
    <source>
        <dbReference type="EMBL" id="PTG70431.1"/>
    </source>
</evidence>
<feature type="transmembrane region" description="Helical" evidence="1">
    <location>
        <begin position="112"/>
        <end position="131"/>
    </location>
</feature>
<name>A0AAE5W8G0_STACR</name>
<proteinExistence type="predicted"/>
<keyword evidence="5" id="KW-1185">Reference proteome</keyword>
<evidence type="ECO:0000313" key="5">
    <source>
        <dbReference type="Proteomes" id="UP000242008"/>
    </source>
</evidence>
<dbReference type="Proteomes" id="UP000242008">
    <property type="component" value="Unassembled WGS sequence"/>
</dbReference>
<dbReference type="Proteomes" id="UP001240157">
    <property type="component" value="Unassembled WGS sequence"/>
</dbReference>